<comment type="similarity">
    <text evidence="2">Belongs to the cytochrome P450 family.</text>
</comment>
<dbReference type="InterPro" id="IPR036396">
    <property type="entry name" value="Cyt_P450_sf"/>
</dbReference>
<keyword evidence="10" id="KW-0812">Transmembrane</keyword>
<dbReference type="InterPro" id="IPR017972">
    <property type="entry name" value="Cyt_P450_CS"/>
</dbReference>
<dbReference type="FunFam" id="1.10.630.10:FF:000023">
    <property type="entry name" value="Cytochrome P450 family protein"/>
    <property type="match status" value="6"/>
</dbReference>
<dbReference type="EMBL" id="LEKV01003803">
    <property type="protein sequence ID" value="KVH98297.1"/>
    <property type="molecule type" value="Genomic_DNA"/>
</dbReference>
<accession>A0A103XWR5</accession>
<dbReference type="OMA" id="QWAIQHD"/>
<sequence>MDVLYLYIVYLALLIASYIFATHLRSKISNLPPTVFPTLPIIGHLYLFKSPLYRTFAKISARYGPIIILHFGFRRVLLVSSPSAVEECFTKNDLVFANRPKMLYGKIIGNNYTSMSWASYSDHWRNLRRIASTELLSLHHLNELHAIREEEGGVMIHNLLLTSSSPVNMKSVFYELTLNVMMRMISGKRYFSGDIADVDEEGKRFKKLLEEMFLSSGASNLADYLPNLSWLGVKGSEKKLIALQENINVFFQGLINQLKQVKGGEVENQKKTMIEVLLSLQRLHPEYYNDEMIKSFVMVLLSAGTETSSGTMEWGLSLLLNNPQVIEKARNEIDLHVGKHRFIQESDIADLPYLRCILNETLRLYPAAPLLLPHESSEDSLVGGYHIPRGTMLLVNQWAINQDPKLWTDPERFNPERFEGVEDTRDNGFKLIPFGSGRRSCPGEGLALRMVGLTLGLLIQCFEWERISGDMVDMIEGPGLTIPKAKPLLAKSCFIFNRYLIPNLRNLPPTPLSAMTVIGYLFFFKQPIHRTLSQIATRHGPILLLRFGFRRVLLISSSSAAEDLFTKNDAVFAHRPKLLAGKQFGHNYTNLAWAPRGALWRHLRRVSCLEILPFHRLTDHHDSLADEVKLLLGRLFHSDNEIVELKPVFLELVVDVMIRMFTGKSVCDGYCRKKLTARMNAMESISFLDYVTSSFRMTTAEPDLGYFMPILKLLGLRGLEHRMKELQQKGDLLMDNLIGELRTKMLEFSDGSGDQREEKVIEFLLARQKDDPKGYHDEIIRGLLLVLMASGTDTSAGIMEWAFSLLLNHPEVLQKAQNEIKNYVGSDRFLEQSDIDHLPYLNCIVKETMRMYPVAPLLVPHESSKECTIGGYNIPKGTMLMVNVWAIQNDPNIWIEPAKFKPERFEKVVGERDGFKLMPFGYGRRSCPGKHMAMRVISLALGSLIHCFDWERVGEKMVDLTEETGLALLKAQPLMAVCRSSSYLFTSHFRRRASNLPPTVFPSFPIIGHLYLLKPPLYRTLAKISTKYGPIVHLRFGSRRVLLVSSPSAVEECFTKNDITFANRPRMLFGKIIGLNYTTLAWTPYGDNWRNLRRIASIEILSIHRLNEFHDIRVDEGRLLIRKLLSNYSSPVTVKSVFYEQTLNVMMRMISGKRYFGGDKLEEEGKQLRQILDDSFVLAGASNIGDYLPILSWLGVKRLEKKLIALKERRDVFFQGLIEQVREGNGDQARNKRKTMIELLLSLQESDPEYYTDALIRNFVLVILGGRTDTSSGTMEWAMSLLLNHPQVLQKAKNEIDRNVGTHRLVEESDMPNLPYLRCIINETLRLYPPGPIFIPHESSDDCVVGGYNIPRGTMLLVNQWAIQHDPKVWTDPERFDPKRFEGLDGTRDGFKLLPFGSGRTSCPGEGLAVRMVGVTLGLIIQCFDWERVSEAMVDMTEGPGLTMPKAEPLVAKCKPRLEMQNLLSQLTSTMEIPYLYISLLLLLASYLFTSRFRRGTANLPPHVFPSFPIIGHLYLLKPPLYKTLAKISTKYGPIVHLRFGSRRVLLVSSPSAAEECLTKNDITFANRPRMLFGKILGMNYTTLAWSSYGDNWRNLRRIASIEILSIHRLNELQDIRVEEGRLLIHKLLSNSSSPVTVKSVFYEHTLNMMMRMISGKRYFDGDKLEEEGKEFKKILRDTFVLMGASNVGDYLPILSWLGVNELEKKLIALKERRDVFFQGLIEQLRKGKGDQVGNKRKNMIEVLLSLQESDPEYYTDELIRNFVLVILIGGTDNSSGTMEWAMSLLLNHPQVLQKAQNEIDRNVGKYRFVEESDMPNLPYLRCIINETLRLYPPGPILIPHESSEDCVVGGYNIPSGTMLLVNQWAIQHDPKVWTDPDWFNPERFEGLEGTRDGFKLLPFGSGRRSCPGEGLAIRMVGVTLALIIQCFDWERPSEAMVDMTEGPGLTIPKAEPLVAKCKPRLELQNLLSQLASTMEIPYLYVSLLLFLASYLFTSHLRRRISNLPPTVFPSLPLIGHLYLLKPPLYRTLAKISAKYGPILHLHFGFRRVILVSSPSAVEECFTKNDIIFANRPRMLFGKIIGQNYTSFSSSSYGDNWRNLRRIASIEILSIHRLNEFHDIRVEEGRLLIRKLLSDSSPVNVKLVFYELTLNVMMRMVSGKRYFGGDNLEEGKELREILNDTFMLASASNVGDYLPILSCLGVNRLEKKLIALQERRDVFFQGLIEQLRKGSRDHEGNKRKTMIDLLLSLQESDPEYYTDAMIRNFVLVLLAGGTDTSSGTMEWTMSLLLNHPQVLQKAQNEIDRNVGKDRFVDESDIPNLPYLRCIINETLRLYPAGPMLIPHESSEDCVVAGYNIPRGTMLLVNLWAIHHDPELWTEPERFNPERFEGVEGTRDGFKLMPFGSGRRSCPGEGLAVRMVGVTLGSIIQCFSWERMSEAMVDMSEGPGLNLPKAEPLVVKCKPRLEMQNLLSQLLIPNLPPTVFPSFPIIGHLYLLKAPLYRTFAKISAKYGPILLLRFGSRRVLIVSSPSAAEECLTKNDIIFANRPRMLFGKIIGLNYTSLAWSPYGDNWRNLRRIATVEILSVHRLNEFHDIRVDEGKLLIRKLLSASSSPVNMKSVFYELTLNVMMRMISGKRYFGGDIPAVDEEGKRFREILNQTFLLAGAANIVDYLPILGWLGVKGLKNKLIALQEKRDVFFQGLIEQLRKSKGGESENKKKTMIEVLLSLQESDPEYYTDAMIRSLILVLLSAGTDTSAGTMEWAMALLLNNPQVLRKAQNEIDQKVGKDRLVDESDVADLPYLRCIINETLRLYPAGPLLVPHESSEDCVVGGYNIPSGTMLLVNQWAIHHDPKLWTEPERFNPERFEGVEGTRDGFKLAPFGSGRRSCPGEGLAVRVLGSTLGLLIQCFDWNRMSEKMIDMSEAPGLTLPKAEPLVAKCEPRLDMQNLLSQL</sequence>
<evidence type="ECO:0000256" key="6">
    <source>
        <dbReference type="ARBA" id="ARBA00023004"/>
    </source>
</evidence>
<dbReference type="GO" id="GO:0004497">
    <property type="term" value="F:monooxygenase activity"/>
    <property type="evidence" value="ECO:0007669"/>
    <property type="project" value="UniProtKB-KW"/>
</dbReference>
<dbReference type="GO" id="GO:0005506">
    <property type="term" value="F:iron ion binding"/>
    <property type="evidence" value="ECO:0007669"/>
    <property type="project" value="InterPro"/>
</dbReference>
<dbReference type="Proteomes" id="UP000243975">
    <property type="component" value="Unassembled WGS sequence"/>
</dbReference>
<dbReference type="PROSITE" id="PS00086">
    <property type="entry name" value="CYTOCHROME_P450"/>
    <property type="match status" value="6"/>
</dbReference>
<evidence type="ECO:0000256" key="2">
    <source>
        <dbReference type="ARBA" id="ARBA00010617"/>
    </source>
</evidence>
<evidence type="ECO:0000256" key="4">
    <source>
        <dbReference type="ARBA" id="ARBA00022723"/>
    </source>
</evidence>
<protein>
    <submittedName>
        <fullName evidence="11">Cytochrome P450</fullName>
    </submittedName>
</protein>
<dbReference type="Gramene" id="KVH98297">
    <property type="protein sequence ID" value="KVH98297"/>
    <property type="gene ID" value="Ccrd_023489"/>
</dbReference>
<dbReference type="InterPro" id="IPR002401">
    <property type="entry name" value="Cyt_P450_E_grp-I"/>
</dbReference>
<dbReference type="GO" id="GO:0016020">
    <property type="term" value="C:membrane"/>
    <property type="evidence" value="ECO:0007669"/>
    <property type="project" value="UniProtKB-SubCell"/>
</dbReference>
<dbReference type="InterPro" id="IPR001128">
    <property type="entry name" value="Cyt_P450"/>
</dbReference>
<comment type="caution">
    <text evidence="11">The sequence shown here is derived from an EMBL/GenBank/DDBJ whole genome shotgun (WGS) entry which is preliminary data.</text>
</comment>
<keyword evidence="8 10" id="KW-0472">Membrane</keyword>
<evidence type="ECO:0000256" key="8">
    <source>
        <dbReference type="ARBA" id="ARBA00023136"/>
    </source>
</evidence>
<comment type="subcellular location">
    <subcellularLocation>
        <location evidence="1">Membrane</location>
    </subcellularLocation>
</comment>
<dbReference type="GO" id="GO:0016705">
    <property type="term" value="F:oxidoreductase activity, acting on paired donors, with incorporation or reduction of molecular oxygen"/>
    <property type="evidence" value="ECO:0007669"/>
    <property type="project" value="InterPro"/>
</dbReference>
<keyword evidence="4 9" id="KW-0479">Metal-binding</keyword>
<dbReference type="Gene3D" id="1.10.630.10">
    <property type="entry name" value="Cytochrome P450"/>
    <property type="match status" value="6"/>
</dbReference>
<dbReference type="GO" id="GO:0020037">
    <property type="term" value="F:heme binding"/>
    <property type="evidence" value="ECO:0007669"/>
    <property type="project" value="InterPro"/>
</dbReference>
<keyword evidence="7" id="KW-0503">Monooxygenase</keyword>
<feature type="transmembrane region" description="Helical" evidence="10">
    <location>
        <begin position="31"/>
        <end position="48"/>
    </location>
</feature>
<dbReference type="PRINTS" id="PR00463">
    <property type="entry name" value="EP450I"/>
</dbReference>
<keyword evidence="6 9" id="KW-0408">Iron</keyword>
<keyword evidence="10" id="KW-1133">Transmembrane helix</keyword>
<evidence type="ECO:0000256" key="10">
    <source>
        <dbReference type="SAM" id="Phobius"/>
    </source>
</evidence>
<evidence type="ECO:0000313" key="11">
    <source>
        <dbReference type="EMBL" id="KVH98297.1"/>
    </source>
</evidence>
<dbReference type="InterPro" id="IPR050651">
    <property type="entry name" value="Plant_Cytochrome_P450_Monoox"/>
</dbReference>
<dbReference type="PANTHER" id="PTHR47947">
    <property type="entry name" value="CYTOCHROME P450 82C3-RELATED"/>
    <property type="match status" value="1"/>
</dbReference>
<keyword evidence="3 9" id="KW-0349">Heme</keyword>
<reference evidence="11 12" key="1">
    <citation type="journal article" date="2016" name="Sci. Rep.">
        <title>The genome sequence of the outbreeding globe artichoke constructed de novo incorporating a phase-aware low-pass sequencing strategy of F1 progeny.</title>
        <authorList>
            <person name="Scaglione D."/>
            <person name="Reyes-Chin-Wo S."/>
            <person name="Acquadro A."/>
            <person name="Froenicke L."/>
            <person name="Portis E."/>
            <person name="Beitel C."/>
            <person name="Tirone M."/>
            <person name="Mauro R."/>
            <person name="Lo Monaco A."/>
            <person name="Mauromicale G."/>
            <person name="Faccioli P."/>
            <person name="Cattivelli L."/>
            <person name="Rieseberg L."/>
            <person name="Michelmore R."/>
            <person name="Lanteri S."/>
        </authorList>
    </citation>
    <scope>NUCLEOTIDE SEQUENCE [LARGE SCALE GENOMIC DNA]</scope>
    <source>
        <strain evidence="11">2C</strain>
    </source>
</reference>
<keyword evidence="12" id="KW-1185">Reference proteome</keyword>
<evidence type="ECO:0000256" key="7">
    <source>
        <dbReference type="ARBA" id="ARBA00023033"/>
    </source>
</evidence>
<evidence type="ECO:0000256" key="1">
    <source>
        <dbReference type="ARBA" id="ARBA00004370"/>
    </source>
</evidence>
<feature type="transmembrane region" description="Helical" evidence="10">
    <location>
        <begin position="6"/>
        <end position="24"/>
    </location>
</feature>
<dbReference type="Pfam" id="PF00067">
    <property type="entry name" value="p450"/>
    <property type="match status" value="6"/>
</dbReference>
<evidence type="ECO:0000256" key="9">
    <source>
        <dbReference type="PIRSR" id="PIRSR602401-1"/>
    </source>
</evidence>
<feature type="binding site" description="axial binding residue" evidence="9">
    <location>
        <position position="2887"/>
    </location>
    <ligand>
        <name>heme</name>
        <dbReference type="ChEBI" id="CHEBI:30413"/>
    </ligand>
    <ligandPart>
        <name>Fe</name>
        <dbReference type="ChEBI" id="CHEBI:18248"/>
    </ligandPart>
</feature>
<evidence type="ECO:0000313" key="12">
    <source>
        <dbReference type="Proteomes" id="UP000243975"/>
    </source>
</evidence>
<dbReference type="CDD" id="cd20653">
    <property type="entry name" value="CYP81"/>
    <property type="match status" value="5"/>
</dbReference>
<organism evidence="11 12">
    <name type="scientific">Cynara cardunculus var. scolymus</name>
    <name type="common">Globe artichoke</name>
    <name type="synonym">Cynara scolymus</name>
    <dbReference type="NCBI Taxonomy" id="59895"/>
    <lineage>
        <taxon>Eukaryota</taxon>
        <taxon>Viridiplantae</taxon>
        <taxon>Streptophyta</taxon>
        <taxon>Embryophyta</taxon>
        <taxon>Tracheophyta</taxon>
        <taxon>Spermatophyta</taxon>
        <taxon>Magnoliopsida</taxon>
        <taxon>eudicotyledons</taxon>
        <taxon>Gunneridae</taxon>
        <taxon>Pentapetalae</taxon>
        <taxon>asterids</taxon>
        <taxon>campanulids</taxon>
        <taxon>Asterales</taxon>
        <taxon>Asteraceae</taxon>
        <taxon>Carduoideae</taxon>
        <taxon>Cardueae</taxon>
        <taxon>Carduinae</taxon>
        <taxon>Cynara</taxon>
    </lineage>
</organism>
<comment type="cofactor">
    <cofactor evidence="9">
        <name>heme</name>
        <dbReference type="ChEBI" id="CHEBI:30413"/>
    </cofactor>
</comment>
<evidence type="ECO:0000256" key="3">
    <source>
        <dbReference type="ARBA" id="ARBA00022617"/>
    </source>
</evidence>
<name>A0A103XWR5_CYNCS</name>
<dbReference type="SUPFAM" id="SSF48264">
    <property type="entry name" value="Cytochrome P450"/>
    <property type="match status" value="6"/>
</dbReference>
<gene>
    <name evidence="11" type="ORF">Ccrd_023489</name>
</gene>
<keyword evidence="5" id="KW-0560">Oxidoreductase</keyword>
<dbReference type="PRINTS" id="PR00385">
    <property type="entry name" value="P450"/>
</dbReference>
<evidence type="ECO:0000256" key="5">
    <source>
        <dbReference type="ARBA" id="ARBA00023002"/>
    </source>
</evidence>
<proteinExistence type="inferred from homology"/>
<dbReference type="PANTHER" id="PTHR47947:SF24">
    <property type="entry name" value="ISOFLAVONE 2'-HYDROXYLASE-LIKE"/>
    <property type="match status" value="1"/>
</dbReference>